<dbReference type="SUPFAM" id="SSF56112">
    <property type="entry name" value="Protein kinase-like (PK-like)"/>
    <property type="match status" value="1"/>
</dbReference>
<comment type="caution">
    <text evidence="1">The sequence shown here is derived from an EMBL/GenBank/DDBJ whole genome shotgun (WGS) entry which is preliminary data.</text>
</comment>
<reference evidence="1" key="1">
    <citation type="journal article" date="2020" name="Cell">
        <title>Large-Scale Comparative Analyses of Tick Genomes Elucidate Their Genetic Diversity and Vector Capacities.</title>
        <authorList>
            <consortium name="Tick Genome and Microbiome Consortium (TIGMIC)"/>
            <person name="Jia N."/>
            <person name="Wang J."/>
            <person name="Shi W."/>
            <person name="Du L."/>
            <person name="Sun Y."/>
            <person name="Zhan W."/>
            <person name="Jiang J.F."/>
            <person name="Wang Q."/>
            <person name="Zhang B."/>
            <person name="Ji P."/>
            <person name="Bell-Sakyi L."/>
            <person name="Cui X.M."/>
            <person name="Yuan T.T."/>
            <person name="Jiang B.G."/>
            <person name="Yang W.F."/>
            <person name="Lam T.T."/>
            <person name="Chang Q.C."/>
            <person name="Ding S.J."/>
            <person name="Wang X.J."/>
            <person name="Zhu J.G."/>
            <person name="Ruan X.D."/>
            <person name="Zhao L."/>
            <person name="Wei J.T."/>
            <person name="Ye R.Z."/>
            <person name="Que T.C."/>
            <person name="Du C.H."/>
            <person name="Zhou Y.H."/>
            <person name="Cheng J.X."/>
            <person name="Dai P.F."/>
            <person name="Guo W.B."/>
            <person name="Han X.H."/>
            <person name="Huang E.J."/>
            <person name="Li L.F."/>
            <person name="Wei W."/>
            <person name="Gao Y.C."/>
            <person name="Liu J.Z."/>
            <person name="Shao H.Z."/>
            <person name="Wang X."/>
            <person name="Wang C.C."/>
            <person name="Yang T.C."/>
            <person name="Huo Q.B."/>
            <person name="Li W."/>
            <person name="Chen H.Y."/>
            <person name="Chen S.E."/>
            <person name="Zhou L.G."/>
            <person name="Ni X.B."/>
            <person name="Tian J.H."/>
            <person name="Sheng Y."/>
            <person name="Liu T."/>
            <person name="Pan Y.S."/>
            <person name="Xia L.Y."/>
            <person name="Li J."/>
            <person name="Zhao F."/>
            <person name="Cao W.C."/>
        </authorList>
    </citation>
    <scope>NUCLEOTIDE SEQUENCE</scope>
    <source>
        <strain evidence="1">Rsan-2018</strain>
    </source>
</reference>
<name>A0A9D4TBV0_RHISA</name>
<dbReference type="VEuPathDB" id="VectorBase:RSAN_050909"/>
<dbReference type="EMBL" id="JABSTV010001245">
    <property type="protein sequence ID" value="KAH7984541.1"/>
    <property type="molecule type" value="Genomic_DNA"/>
</dbReference>
<keyword evidence="2" id="KW-1185">Reference proteome</keyword>
<gene>
    <name evidence="1" type="ORF">HPB52_022239</name>
</gene>
<sequence length="268" mass="30576">MSRLRGSGCRKHNESKCRFMAMNRFGQELKMIADRNGKHKKCKKDLRKAHDGTAQFTSPNVHNGEYSLRGHMELLGYNLLMWSGCRLYWQDNLKKPDYVSQQKSKLLENIPLLMSKCFQHRDIPCGITQFLQYTACMKFEKTPNCRLLKRISEKGIQSVGFKPGSRLRCAPPRTPRRNSYSPKKPALQEIIFADGSMDKNGNENVVEKLEPERKPLKKKVVSSLSGRTSCKDSQKDGFCEDSNSMGLDNPTLATLEVLQCKQAVLVQK</sequence>
<dbReference type="AlphaFoldDB" id="A0A9D4TBV0"/>
<dbReference type="InterPro" id="IPR011009">
    <property type="entry name" value="Kinase-like_dom_sf"/>
</dbReference>
<dbReference type="Gene3D" id="1.10.510.10">
    <property type="entry name" value="Transferase(Phosphotransferase) domain 1"/>
    <property type="match status" value="1"/>
</dbReference>
<evidence type="ECO:0000313" key="1">
    <source>
        <dbReference type="EMBL" id="KAH7984541.1"/>
    </source>
</evidence>
<evidence type="ECO:0000313" key="2">
    <source>
        <dbReference type="Proteomes" id="UP000821837"/>
    </source>
</evidence>
<reference evidence="1" key="2">
    <citation type="submission" date="2021-09" db="EMBL/GenBank/DDBJ databases">
        <authorList>
            <person name="Jia N."/>
            <person name="Wang J."/>
            <person name="Shi W."/>
            <person name="Du L."/>
            <person name="Sun Y."/>
            <person name="Zhan W."/>
            <person name="Jiang J."/>
            <person name="Wang Q."/>
            <person name="Zhang B."/>
            <person name="Ji P."/>
            <person name="Sakyi L.B."/>
            <person name="Cui X."/>
            <person name="Yuan T."/>
            <person name="Jiang B."/>
            <person name="Yang W."/>
            <person name="Lam T.T.-Y."/>
            <person name="Chang Q."/>
            <person name="Ding S."/>
            <person name="Wang X."/>
            <person name="Zhu J."/>
            <person name="Ruan X."/>
            <person name="Zhao L."/>
            <person name="Wei J."/>
            <person name="Que T."/>
            <person name="Du C."/>
            <person name="Cheng J."/>
            <person name="Dai P."/>
            <person name="Han X."/>
            <person name="Huang E."/>
            <person name="Gao Y."/>
            <person name="Liu J."/>
            <person name="Shao H."/>
            <person name="Ye R."/>
            <person name="Li L."/>
            <person name="Wei W."/>
            <person name="Wang X."/>
            <person name="Wang C."/>
            <person name="Huo Q."/>
            <person name="Li W."/>
            <person name="Guo W."/>
            <person name="Chen H."/>
            <person name="Chen S."/>
            <person name="Zhou L."/>
            <person name="Zhou L."/>
            <person name="Ni X."/>
            <person name="Tian J."/>
            <person name="Zhou Y."/>
            <person name="Sheng Y."/>
            <person name="Liu T."/>
            <person name="Pan Y."/>
            <person name="Xia L."/>
            <person name="Li J."/>
            <person name="Zhao F."/>
            <person name="Cao W."/>
        </authorList>
    </citation>
    <scope>NUCLEOTIDE SEQUENCE</scope>
    <source>
        <strain evidence="1">Rsan-2018</strain>
        <tissue evidence="1">Larvae</tissue>
    </source>
</reference>
<organism evidence="1 2">
    <name type="scientific">Rhipicephalus sanguineus</name>
    <name type="common">Brown dog tick</name>
    <name type="synonym">Ixodes sanguineus</name>
    <dbReference type="NCBI Taxonomy" id="34632"/>
    <lineage>
        <taxon>Eukaryota</taxon>
        <taxon>Metazoa</taxon>
        <taxon>Ecdysozoa</taxon>
        <taxon>Arthropoda</taxon>
        <taxon>Chelicerata</taxon>
        <taxon>Arachnida</taxon>
        <taxon>Acari</taxon>
        <taxon>Parasitiformes</taxon>
        <taxon>Ixodida</taxon>
        <taxon>Ixodoidea</taxon>
        <taxon>Ixodidae</taxon>
        <taxon>Rhipicephalinae</taxon>
        <taxon>Rhipicephalus</taxon>
        <taxon>Rhipicephalus</taxon>
    </lineage>
</organism>
<accession>A0A9D4TBV0</accession>
<dbReference type="InterPro" id="IPR050235">
    <property type="entry name" value="CK1_Ser-Thr_kinase"/>
</dbReference>
<proteinExistence type="predicted"/>
<dbReference type="Proteomes" id="UP000821837">
    <property type="component" value="Chromosome 1"/>
</dbReference>
<protein>
    <submittedName>
        <fullName evidence="1">Uncharacterized protein</fullName>
    </submittedName>
</protein>
<dbReference type="PANTHER" id="PTHR11909">
    <property type="entry name" value="CASEIN KINASE-RELATED"/>
    <property type="match status" value="1"/>
</dbReference>